<dbReference type="PROSITE" id="PS51435">
    <property type="entry name" value="AP_NUCLEASE_F1_4"/>
    <property type="match status" value="1"/>
</dbReference>
<dbReference type="AlphaFoldDB" id="A0A1D2VQ49"/>
<feature type="active site" evidence="10">
    <location>
        <position position="220"/>
    </location>
</feature>
<dbReference type="Pfam" id="PF06839">
    <property type="entry name" value="Zn_ribbon_GRF"/>
    <property type="match status" value="1"/>
</dbReference>
<dbReference type="PROSITE" id="PS00728">
    <property type="entry name" value="AP_NUCLEASE_F1_3"/>
    <property type="match status" value="1"/>
</dbReference>
<keyword evidence="6" id="KW-0378">Hydrolase</keyword>
<feature type="site" description="Important for catalytic activity" evidence="12">
    <location>
        <position position="415"/>
    </location>
</feature>
<feature type="binding site" evidence="11">
    <location>
        <position position="70"/>
    </location>
    <ligand>
        <name>Mg(2+)</name>
        <dbReference type="ChEBI" id="CHEBI:18420"/>
        <label>1</label>
    </ligand>
</feature>
<keyword evidence="4 11" id="KW-0479">Metal-binding</keyword>
<keyword evidence="5 13" id="KW-0863">Zinc-finger</keyword>
<dbReference type="InterPro" id="IPR020848">
    <property type="entry name" value="AP_endonuclease_F1_CS"/>
</dbReference>
<reference evidence="17" key="1">
    <citation type="submission" date="2016-05" db="EMBL/GenBank/DDBJ databases">
        <title>Comparative genomics of biotechnologically important yeasts.</title>
        <authorList>
            <consortium name="DOE Joint Genome Institute"/>
            <person name="Riley R."/>
            <person name="Haridas S."/>
            <person name="Wolfe K.H."/>
            <person name="Lopes M.R."/>
            <person name="Hittinger C.T."/>
            <person name="Goker M."/>
            <person name="Salamov A."/>
            <person name="Wisecaver J."/>
            <person name="Long T.M."/>
            <person name="Aerts A.L."/>
            <person name="Barry K."/>
            <person name="Choi C."/>
            <person name="Clum A."/>
            <person name="Coughlan A.Y."/>
            <person name="Deshpande S."/>
            <person name="Douglass A.P."/>
            <person name="Hanson S.J."/>
            <person name="Klenk H.-P."/>
            <person name="Labutti K."/>
            <person name="Lapidus A."/>
            <person name="Lindquist E."/>
            <person name="Lipzen A."/>
            <person name="Meier-Kolthoff J.P."/>
            <person name="Ohm R.A."/>
            <person name="Otillar R.P."/>
            <person name="Pangilinan J."/>
            <person name="Peng Y."/>
            <person name="Rokas A."/>
            <person name="Rosa C.A."/>
            <person name="Scheuner C."/>
            <person name="Sibirny A.A."/>
            <person name="Slot J.C."/>
            <person name="Stielow J.B."/>
            <person name="Sun H."/>
            <person name="Kurtzman C.P."/>
            <person name="Blackwell M."/>
            <person name="Grigoriev I.V."/>
            <person name="Jeffries T.W."/>
        </authorList>
    </citation>
    <scope>NUCLEOTIDE SEQUENCE [LARGE SCALE GENOMIC DNA]</scope>
    <source>
        <strain evidence="17">DSM 1968</strain>
    </source>
</reference>
<dbReference type="GO" id="GO:0008311">
    <property type="term" value="F:double-stranded DNA 3'-5' DNA exonuclease activity"/>
    <property type="evidence" value="ECO:0007669"/>
    <property type="project" value="TreeGrafter"/>
</dbReference>
<proteinExistence type="inferred from homology"/>
<evidence type="ECO:0000256" key="4">
    <source>
        <dbReference type="ARBA" id="ARBA00022723"/>
    </source>
</evidence>
<feature type="region of interest" description="Disordered" evidence="14">
    <location>
        <begin position="538"/>
        <end position="564"/>
    </location>
</feature>
<evidence type="ECO:0000256" key="3">
    <source>
        <dbReference type="ARBA" id="ARBA00013541"/>
    </source>
</evidence>
<evidence type="ECO:0000256" key="10">
    <source>
        <dbReference type="PIRSR" id="PIRSR604808-1"/>
    </source>
</evidence>
<keyword evidence="17" id="KW-1185">Reference proteome</keyword>
<dbReference type="SUPFAM" id="SSF56219">
    <property type="entry name" value="DNase I-like"/>
    <property type="match status" value="1"/>
</dbReference>
<comment type="similarity">
    <text evidence="2">Belongs to the DNA repair enzymes AP/ExoA family.</text>
</comment>
<sequence>MSSAVDVSVVEQVLKNCYIPSKATANTIRVLSFNVNGIRTLFNYHPWSSFSKNMSFFYKFLKADIISLQELKINKENVSASLLPSIDDYYSFISLPTSKKGYSGIGLYVRKPTEDDSPMVENFLRIKKCEEGITGLLPCYDYNPRVLNDNVKKNRNRLFSYKELYENSSIDYSFKETSLIGGYPDLNALSLSVEEALELDSQGRCLILELNLNLIIISLYCPANSLNSEDGLNFKYNFIRVLIQRIKILKKTLNKEVLIMGDINISRDLFDRADSLNEYLLIKDSQTTSNGNPTNINACNIDNFNFDKDYLDSFIKSDISRILLNSIIINSNLTENVKIDKNLKVIYQNNAKSNLLILDNEEISDNGSSETYDTISLDKILYDVIREKHGNKLKLYTCWNTQLNHRPINYGSRIDFILTSQSFFDNFFDTANLLTHLYGSDHCPIYSDFTITEKIYNNNNNSNSDHKNLTKSNNHNFPKLEANTRYKLNKISIIDSLFKKPSFKTSILFKQEPLVIENNIETDKDIIKKSNDSNINNNNIKSNYDKNGNTKIINDNNDNNDSENDGIFVVENIENDNTNNADNKVIKVNEKPKLNTLALNSINKFNASQPKRKYVYMSRKLTNNIDTNKSKTPYSDKKTTVQKKNKRQKPIESFFKPISKIKEIQKQNDNSLFMTDPLVNSNYKIEFIDMTNDEDDKVDSSITPNNAENKSDSSIQSQKSFNMNTKGVFEGVYGKPPVCKHNDKCVLKTCKNTKNKGKKFWCCSRTSNVKNHSEVHPDINCGFFKWVN</sequence>
<dbReference type="Gene3D" id="3.60.10.10">
    <property type="entry name" value="Endonuclease/exonuclease/phosphatase"/>
    <property type="match status" value="1"/>
</dbReference>
<comment type="cofactor">
    <cofactor evidence="11">
        <name>Mg(2+)</name>
        <dbReference type="ChEBI" id="CHEBI:18420"/>
    </cofactor>
    <cofactor evidence="11">
        <name>Mn(2+)</name>
        <dbReference type="ChEBI" id="CHEBI:29035"/>
    </cofactor>
    <text evidence="11">Probably binds two magnesium or manganese ions per subunit.</text>
</comment>
<keyword evidence="9" id="KW-0539">Nucleus</keyword>
<organism evidence="16 17">
    <name type="scientific">Ascoidea rubescens DSM 1968</name>
    <dbReference type="NCBI Taxonomy" id="1344418"/>
    <lineage>
        <taxon>Eukaryota</taxon>
        <taxon>Fungi</taxon>
        <taxon>Dikarya</taxon>
        <taxon>Ascomycota</taxon>
        <taxon>Saccharomycotina</taxon>
        <taxon>Saccharomycetes</taxon>
        <taxon>Ascoideaceae</taxon>
        <taxon>Ascoidea</taxon>
    </lineage>
</organism>
<evidence type="ECO:0000256" key="11">
    <source>
        <dbReference type="PIRSR" id="PIRSR604808-2"/>
    </source>
</evidence>
<keyword evidence="11" id="KW-0464">Manganese</keyword>
<gene>
    <name evidence="16" type="ORF">ASCRUDRAFT_78749</name>
</gene>
<evidence type="ECO:0000256" key="14">
    <source>
        <dbReference type="SAM" id="MobiDB-lite"/>
    </source>
</evidence>
<dbReference type="InterPro" id="IPR004808">
    <property type="entry name" value="AP_endonuc_1"/>
</dbReference>
<dbReference type="InParanoid" id="A0A1D2VQ49"/>
<evidence type="ECO:0000313" key="17">
    <source>
        <dbReference type="Proteomes" id="UP000095038"/>
    </source>
</evidence>
<dbReference type="GO" id="GO:0006284">
    <property type="term" value="P:base-excision repair"/>
    <property type="evidence" value="ECO:0007669"/>
    <property type="project" value="TreeGrafter"/>
</dbReference>
<accession>A0A1D2VQ49</accession>
<comment type="cofactor">
    <cofactor evidence="1">
        <name>Mn(2+)</name>
        <dbReference type="ChEBI" id="CHEBI:29035"/>
    </cofactor>
</comment>
<evidence type="ECO:0000256" key="6">
    <source>
        <dbReference type="ARBA" id="ARBA00022801"/>
    </source>
</evidence>
<name>A0A1D2VQ49_9ASCO</name>
<keyword evidence="7" id="KW-0862">Zinc</keyword>
<dbReference type="PROSITE" id="PS00726">
    <property type="entry name" value="AP_NUCLEASE_F1_1"/>
    <property type="match status" value="1"/>
</dbReference>
<feature type="binding site" evidence="11">
    <location>
        <position position="264"/>
    </location>
    <ligand>
        <name>Mg(2+)</name>
        <dbReference type="ChEBI" id="CHEBI:18420"/>
        <label>1</label>
    </ligand>
</feature>
<dbReference type="Proteomes" id="UP000095038">
    <property type="component" value="Unassembled WGS sequence"/>
</dbReference>
<dbReference type="GO" id="GO:0008081">
    <property type="term" value="F:phosphoric diester hydrolase activity"/>
    <property type="evidence" value="ECO:0007669"/>
    <property type="project" value="TreeGrafter"/>
</dbReference>
<dbReference type="InterPro" id="IPR010666">
    <property type="entry name" value="Znf_GRF"/>
</dbReference>
<feature type="region of interest" description="Disordered" evidence="14">
    <location>
        <begin position="696"/>
        <end position="718"/>
    </location>
</feature>
<feature type="compositionally biased region" description="Low complexity" evidence="14">
    <location>
        <begin position="538"/>
        <end position="557"/>
    </location>
</feature>
<feature type="compositionally biased region" description="Polar residues" evidence="14">
    <location>
        <begin position="700"/>
        <end position="718"/>
    </location>
</feature>
<evidence type="ECO:0000256" key="1">
    <source>
        <dbReference type="ARBA" id="ARBA00001936"/>
    </source>
</evidence>
<keyword evidence="8 11" id="KW-0460">Magnesium</keyword>
<protein>
    <recommendedName>
        <fullName evidence="3">DNA-(apurinic or apyrimidinic site) endonuclease 2</fullName>
    </recommendedName>
</protein>
<evidence type="ECO:0000256" key="7">
    <source>
        <dbReference type="ARBA" id="ARBA00022833"/>
    </source>
</evidence>
<evidence type="ECO:0000256" key="8">
    <source>
        <dbReference type="ARBA" id="ARBA00022842"/>
    </source>
</evidence>
<dbReference type="InterPro" id="IPR005135">
    <property type="entry name" value="Endo/exonuclease/phosphatase"/>
</dbReference>
<evidence type="ECO:0000256" key="5">
    <source>
        <dbReference type="ARBA" id="ARBA00022771"/>
    </source>
</evidence>
<dbReference type="InterPro" id="IPR020847">
    <property type="entry name" value="AP_endonuclease_F1_BS"/>
</dbReference>
<dbReference type="STRING" id="1344418.A0A1D2VQ49"/>
<feature type="binding site" evidence="11">
    <location>
        <position position="262"/>
    </location>
    <ligand>
        <name>Mg(2+)</name>
        <dbReference type="ChEBI" id="CHEBI:18420"/>
        <label>1</label>
    </ligand>
</feature>
<dbReference type="OrthoDB" id="391817at2759"/>
<evidence type="ECO:0000256" key="2">
    <source>
        <dbReference type="ARBA" id="ARBA00007092"/>
    </source>
</evidence>
<feature type="binding site" evidence="11">
    <location>
        <position position="34"/>
    </location>
    <ligand>
        <name>Mg(2+)</name>
        <dbReference type="ChEBI" id="CHEBI:18420"/>
        <label>1</label>
    </ligand>
</feature>
<dbReference type="PANTHER" id="PTHR22748">
    <property type="entry name" value="AP ENDONUCLEASE"/>
    <property type="match status" value="1"/>
</dbReference>
<feature type="domain" description="GRF-type" evidence="15">
    <location>
        <begin position="739"/>
        <end position="788"/>
    </location>
</feature>
<dbReference type="GO" id="GO:0003677">
    <property type="term" value="F:DNA binding"/>
    <property type="evidence" value="ECO:0007669"/>
    <property type="project" value="InterPro"/>
</dbReference>
<dbReference type="GO" id="GO:0005634">
    <property type="term" value="C:nucleus"/>
    <property type="evidence" value="ECO:0007669"/>
    <property type="project" value="TreeGrafter"/>
</dbReference>
<evidence type="ECO:0000313" key="16">
    <source>
        <dbReference type="EMBL" id="ODV63714.1"/>
    </source>
</evidence>
<dbReference type="Pfam" id="PF03372">
    <property type="entry name" value="Exo_endo_phos"/>
    <property type="match status" value="1"/>
</dbReference>
<dbReference type="PROSITE" id="PS51999">
    <property type="entry name" value="ZF_GRF"/>
    <property type="match status" value="1"/>
</dbReference>
<dbReference type="EMBL" id="KV454475">
    <property type="protein sequence ID" value="ODV63714.1"/>
    <property type="molecule type" value="Genomic_DNA"/>
</dbReference>
<dbReference type="RefSeq" id="XP_020050021.1">
    <property type="nucleotide sequence ID" value="XM_020194283.1"/>
</dbReference>
<evidence type="ECO:0000256" key="9">
    <source>
        <dbReference type="ARBA" id="ARBA00023242"/>
    </source>
</evidence>
<feature type="region of interest" description="Disordered" evidence="14">
    <location>
        <begin position="626"/>
        <end position="648"/>
    </location>
</feature>
<feature type="site" description="Transition state stabilizer" evidence="12">
    <location>
        <position position="264"/>
    </location>
</feature>
<evidence type="ECO:0000256" key="13">
    <source>
        <dbReference type="PROSITE-ProRule" id="PRU01343"/>
    </source>
</evidence>
<dbReference type="FunCoup" id="A0A1D2VQ49">
    <property type="interactions" value="484"/>
</dbReference>
<evidence type="ECO:0000259" key="15">
    <source>
        <dbReference type="PROSITE" id="PS51999"/>
    </source>
</evidence>
<feature type="binding site" evidence="11">
    <location>
        <position position="442"/>
    </location>
    <ligand>
        <name>Mg(2+)</name>
        <dbReference type="ChEBI" id="CHEBI:18420"/>
        <label>1</label>
    </ligand>
</feature>
<dbReference type="PANTHER" id="PTHR22748:SF4">
    <property type="entry name" value="DNA-(APURINIC OR APYRIMIDINIC SITE) ENDONUCLEASE 2"/>
    <property type="match status" value="1"/>
</dbReference>
<dbReference type="GeneID" id="30967919"/>
<feature type="site" description="Interaction with DNA substrate" evidence="12">
    <location>
        <position position="442"/>
    </location>
</feature>
<dbReference type="GO" id="GO:0003906">
    <property type="term" value="F:DNA-(apurinic or apyrimidinic site) endonuclease activity"/>
    <property type="evidence" value="ECO:0007669"/>
    <property type="project" value="TreeGrafter"/>
</dbReference>
<feature type="binding site" evidence="11">
    <location>
        <position position="441"/>
    </location>
    <ligand>
        <name>Mg(2+)</name>
        <dbReference type="ChEBI" id="CHEBI:18420"/>
        <label>1</label>
    </ligand>
</feature>
<feature type="active site" description="Proton acceptor" evidence="10">
    <location>
        <position position="442"/>
    </location>
</feature>
<evidence type="ECO:0000256" key="12">
    <source>
        <dbReference type="PIRSR" id="PIRSR604808-3"/>
    </source>
</evidence>
<feature type="active site" description="Proton donor/acceptor" evidence="10">
    <location>
        <position position="262"/>
    </location>
</feature>
<dbReference type="InterPro" id="IPR036691">
    <property type="entry name" value="Endo/exonu/phosph_ase_sf"/>
</dbReference>
<dbReference type="GO" id="GO:0008270">
    <property type="term" value="F:zinc ion binding"/>
    <property type="evidence" value="ECO:0007669"/>
    <property type="project" value="UniProtKB-KW"/>
</dbReference>